<dbReference type="Pfam" id="PF01476">
    <property type="entry name" value="LysM"/>
    <property type="match status" value="1"/>
</dbReference>
<dbReference type="RefSeq" id="WP_203364957.1">
    <property type="nucleotide sequence ID" value="NZ_WSFT01000009.1"/>
</dbReference>
<keyword evidence="3" id="KW-1185">Reference proteome</keyword>
<dbReference type="SMART" id="SM00257">
    <property type="entry name" value="LysM"/>
    <property type="match status" value="1"/>
</dbReference>
<dbReference type="InterPro" id="IPR036779">
    <property type="entry name" value="LysM_dom_sf"/>
</dbReference>
<feature type="domain" description="LysM" evidence="1">
    <location>
        <begin position="470"/>
        <end position="514"/>
    </location>
</feature>
<dbReference type="Proteomes" id="UP000724672">
    <property type="component" value="Unassembled WGS sequence"/>
</dbReference>
<dbReference type="AlphaFoldDB" id="A0A942UUF3"/>
<protein>
    <submittedName>
        <fullName evidence="2">DUF3794 domain-containing protein</fullName>
    </submittedName>
</protein>
<accession>A0A942UUF3</accession>
<proteinExistence type="predicted"/>
<evidence type="ECO:0000313" key="3">
    <source>
        <dbReference type="Proteomes" id="UP000724672"/>
    </source>
</evidence>
<dbReference type="Gene3D" id="3.10.350.10">
    <property type="entry name" value="LysM domain"/>
    <property type="match status" value="1"/>
</dbReference>
<evidence type="ECO:0000313" key="2">
    <source>
        <dbReference type="EMBL" id="MBS4537026.1"/>
    </source>
</evidence>
<organism evidence="2 3">
    <name type="scientific">Anaeromonas frigoriresistens</name>
    <dbReference type="NCBI Taxonomy" id="2683708"/>
    <lineage>
        <taxon>Bacteria</taxon>
        <taxon>Bacillati</taxon>
        <taxon>Bacillota</taxon>
        <taxon>Tissierellia</taxon>
        <taxon>Tissierellales</taxon>
        <taxon>Thermohalobacteraceae</taxon>
        <taxon>Anaeromonas</taxon>
    </lineage>
</organism>
<dbReference type="SUPFAM" id="SSF54106">
    <property type="entry name" value="LysM domain"/>
    <property type="match status" value="1"/>
</dbReference>
<dbReference type="EMBL" id="WSFT01000009">
    <property type="protein sequence ID" value="MBS4537026.1"/>
    <property type="molecule type" value="Genomic_DNA"/>
</dbReference>
<evidence type="ECO:0000259" key="1">
    <source>
        <dbReference type="PROSITE" id="PS51782"/>
    </source>
</evidence>
<sequence>MPIELIKDLIKIDQTVGRDKKDVYLHKNIEMASDEPKIFKVLNTEGDVVVDSVELHKDKIKVSGYLNTRTLYMGEEENRIYSKGYKLVFKEDISIDGIKEDMKAEIIPNVENIDYRLLDDKNIEVKSVISLDGKIMKSNNINILKDIQGEKGIQVLKEKIRYNEVFGENSSTTMIKDAFELSEELPDVIDILRVDLKAYEREIKIVEDKVIVAGEIKGSIMYLGDDENNRINHITHEIPFTHFVDISGINNDMEYKVKLDSLEPYYEIKEDINGRSRVVDVESLIKIDAKVFENKEKEITIDTYSTDKRFDLSKEVIKINENIGATINQENVRGVIDVSEDDEIIKEIYTVSVKPIITDTRIIESKAIIEGIATANMLYLGEESGEIKSIRSDFPFKSYIDMEGISEDMDAEIDMILEDIEYEKVSSREVEVESKIKLNTSINRIKSIDIVTEAIELEEAVDEKKRPSIVIYTVKANDTLWDIAKNYNTTIEELIKINEIMTPENIMPGEKIFIIKTVDVTI</sequence>
<gene>
    <name evidence="2" type="ORF">GOQ27_01045</name>
</gene>
<dbReference type="CDD" id="cd00118">
    <property type="entry name" value="LysM"/>
    <property type="match status" value="1"/>
</dbReference>
<dbReference type="Pfam" id="PF12673">
    <property type="entry name" value="SipL"/>
    <property type="match status" value="3"/>
</dbReference>
<reference evidence="2" key="1">
    <citation type="submission" date="2019-12" db="EMBL/GenBank/DDBJ databases">
        <title>Clostridiaceae gen. nov. sp. nov., isolated from sediment in Xinjiang, China.</title>
        <authorList>
            <person name="Zhang R."/>
        </authorList>
    </citation>
    <scope>NUCLEOTIDE SEQUENCE</scope>
    <source>
        <strain evidence="2">D2Q-11</strain>
    </source>
</reference>
<dbReference type="InterPro" id="IPR024300">
    <property type="entry name" value="SipL_SPOCS_dom"/>
</dbReference>
<dbReference type="PROSITE" id="PS51782">
    <property type="entry name" value="LYSM"/>
    <property type="match status" value="1"/>
</dbReference>
<comment type="caution">
    <text evidence="2">The sequence shown here is derived from an EMBL/GenBank/DDBJ whole genome shotgun (WGS) entry which is preliminary data.</text>
</comment>
<name>A0A942UUF3_9FIRM</name>
<dbReference type="InterPro" id="IPR018392">
    <property type="entry name" value="LysM"/>
</dbReference>